<dbReference type="AlphaFoldDB" id="A0A9P5H1X2"/>
<accession>A0A9P5H1X2</accession>
<dbReference type="EMBL" id="JAANBB010000660">
    <property type="protein sequence ID" value="KAF7536770.1"/>
    <property type="molecule type" value="Genomic_DNA"/>
</dbReference>
<evidence type="ECO:0000313" key="2">
    <source>
        <dbReference type="EMBL" id="KAF7536770.1"/>
    </source>
</evidence>
<feature type="compositionally biased region" description="Basic and acidic residues" evidence="1">
    <location>
        <begin position="41"/>
        <end position="55"/>
    </location>
</feature>
<keyword evidence="3" id="KW-1185">Reference proteome</keyword>
<feature type="region of interest" description="Disordered" evidence="1">
    <location>
        <begin position="1"/>
        <end position="55"/>
    </location>
</feature>
<dbReference type="Proteomes" id="UP000722485">
    <property type="component" value="Unassembled WGS sequence"/>
</dbReference>
<name>A0A9P5H1X2_9HYPO</name>
<reference evidence="2" key="1">
    <citation type="submission" date="2020-03" db="EMBL/GenBank/DDBJ databases">
        <title>Draft Genome Sequence of Cylindrodendrum hubeiense.</title>
        <authorList>
            <person name="Buettner E."/>
            <person name="Kellner H."/>
        </authorList>
    </citation>
    <scope>NUCLEOTIDE SEQUENCE</scope>
    <source>
        <strain evidence="2">IHI 201604</strain>
    </source>
</reference>
<organism evidence="2 3">
    <name type="scientific">Cylindrodendrum hubeiense</name>
    <dbReference type="NCBI Taxonomy" id="595255"/>
    <lineage>
        <taxon>Eukaryota</taxon>
        <taxon>Fungi</taxon>
        <taxon>Dikarya</taxon>
        <taxon>Ascomycota</taxon>
        <taxon>Pezizomycotina</taxon>
        <taxon>Sordariomycetes</taxon>
        <taxon>Hypocreomycetidae</taxon>
        <taxon>Hypocreales</taxon>
        <taxon>Nectriaceae</taxon>
        <taxon>Cylindrodendrum</taxon>
    </lineage>
</organism>
<proteinExistence type="predicted"/>
<comment type="caution">
    <text evidence="2">The sequence shown here is derived from an EMBL/GenBank/DDBJ whole genome shotgun (WGS) entry which is preliminary data.</text>
</comment>
<evidence type="ECO:0000256" key="1">
    <source>
        <dbReference type="SAM" id="MobiDB-lite"/>
    </source>
</evidence>
<evidence type="ECO:0000313" key="3">
    <source>
        <dbReference type="Proteomes" id="UP000722485"/>
    </source>
</evidence>
<protein>
    <submittedName>
        <fullName evidence="2">Uncharacterized protein</fullName>
    </submittedName>
</protein>
<gene>
    <name evidence="2" type="ORF">G7Z17_g12989</name>
</gene>
<sequence>MAAVPPAREPAAQYPGLPGAGKVSEDETDSEILAGESAAPTRRDLPAAEGVDGREEENYIEEYSEWQISQAHSRVCVIA</sequence>